<keyword evidence="2" id="KW-0812">Transmembrane</keyword>
<feature type="compositionally biased region" description="Basic residues" evidence="1">
    <location>
        <begin position="302"/>
        <end position="317"/>
    </location>
</feature>
<feature type="region of interest" description="Disordered" evidence="1">
    <location>
        <begin position="368"/>
        <end position="392"/>
    </location>
</feature>
<evidence type="ECO:0000256" key="1">
    <source>
        <dbReference type="SAM" id="MobiDB-lite"/>
    </source>
</evidence>
<dbReference type="Proteomes" id="UP001583186">
    <property type="component" value="Unassembled WGS sequence"/>
</dbReference>
<keyword evidence="2" id="KW-1133">Transmembrane helix</keyword>
<feature type="compositionally biased region" description="Basic and acidic residues" evidence="1">
    <location>
        <begin position="318"/>
        <end position="334"/>
    </location>
</feature>
<dbReference type="EMBL" id="JAWCUI010000021">
    <property type="protein sequence ID" value="KAL1896852.1"/>
    <property type="molecule type" value="Genomic_DNA"/>
</dbReference>
<name>A0ABR3Z9G5_9PEZI</name>
<keyword evidence="4" id="KW-1185">Reference proteome</keyword>
<organism evidence="3 4">
    <name type="scientific">Sporothrix stenoceras</name>
    <dbReference type="NCBI Taxonomy" id="5173"/>
    <lineage>
        <taxon>Eukaryota</taxon>
        <taxon>Fungi</taxon>
        <taxon>Dikarya</taxon>
        <taxon>Ascomycota</taxon>
        <taxon>Pezizomycotina</taxon>
        <taxon>Sordariomycetes</taxon>
        <taxon>Sordariomycetidae</taxon>
        <taxon>Ophiostomatales</taxon>
        <taxon>Ophiostomataceae</taxon>
        <taxon>Sporothrix</taxon>
    </lineage>
</organism>
<comment type="caution">
    <text evidence="3">The sequence shown here is derived from an EMBL/GenBank/DDBJ whole genome shotgun (WGS) entry which is preliminary data.</text>
</comment>
<feature type="region of interest" description="Disordered" evidence="1">
    <location>
        <begin position="618"/>
        <end position="649"/>
    </location>
</feature>
<evidence type="ECO:0000256" key="2">
    <source>
        <dbReference type="SAM" id="Phobius"/>
    </source>
</evidence>
<feature type="compositionally biased region" description="Basic and acidic residues" evidence="1">
    <location>
        <begin position="495"/>
        <end position="504"/>
    </location>
</feature>
<feature type="compositionally biased region" description="Acidic residues" evidence="1">
    <location>
        <begin position="482"/>
        <end position="494"/>
    </location>
</feature>
<gene>
    <name evidence="3" type="ORF">Sste5346_004486</name>
</gene>
<evidence type="ECO:0000313" key="3">
    <source>
        <dbReference type="EMBL" id="KAL1896852.1"/>
    </source>
</evidence>
<sequence>MFASKFYKTIEDWTLFIAMTLSYLPLTATVCTFIYYVLTTIIPNAVYDYFSPVLSEFGLIETKTPKIAETTTEVKLKHTNKLTRIIHNSDDRIISTRVGTDFFSTSRTDIIRYRAPLTTLSIEKRGRAYYDHDKPRIFSTDEELAQAEKHIKEEDKTDENGLYFCGKFALKHSYKTHIGCNVRCNRRAATKDMPKTANMPKTIQARNAVRDKVVKDYEMLQTRGIRTERMSHTYTTGCFILNAPSKLKDEIYSLADEGTDEEEEGDMNLYLIDMEENQEHDVLTEGLPFADFDDFVETKIQKAGKKGKKENKKKKQQLAHENESRKQPAKDKGKSIHKKALELLTKPTLTYEEAQALDDAALDEELVPTDPKQDDMTSSNATTSKDQGQKDVTSFTPTHVATASPGLDDPFVTPTANTSAIVDVDNDVDRMHMDQSGGAVEIVQNINVVNVTNDGSSYPAGPMEDILDRDSLSIHIHTVQEDSNEDDMEEDPNEDTTRKNRDGDAVMQDSDSESIHTNPPSLTNESASEDDEEEEEDTSFVSHFPTPDAIEYYLDRYSDDVETMSNTSDDSLFTDLSTCFSHLRLDVEKPMPPPETFRVTKANNRQAGMSLHSFFKTRAEKKEQQKAEQQKSPRHLKSKAPEKKPKSPKKALFLASALRTVSPPNKLQKAKEKALMELTTKSNKNLANVDVKMEENHVKTMDLASFMYRLSPTPPSPELEML</sequence>
<feature type="compositionally biased region" description="Polar residues" evidence="1">
    <location>
        <begin position="515"/>
        <end position="526"/>
    </location>
</feature>
<feature type="region of interest" description="Disordered" evidence="1">
    <location>
        <begin position="301"/>
        <end position="336"/>
    </location>
</feature>
<evidence type="ECO:0000313" key="4">
    <source>
        <dbReference type="Proteomes" id="UP001583186"/>
    </source>
</evidence>
<keyword evidence="2" id="KW-0472">Membrane</keyword>
<feature type="region of interest" description="Disordered" evidence="1">
    <location>
        <begin position="478"/>
        <end position="545"/>
    </location>
</feature>
<feature type="compositionally biased region" description="Basic and acidic residues" evidence="1">
    <location>
        <begin position="618"/>
        <end position="631"/>
    </location>
</feature>
<feature type="compositionally biased region" description="Polar residues" evidence="1">
    <location>
        <begin position="376"/>
        <end position="392"/>
    </location>
</feature>
<reference evidence="3 4" key="1">
    <citation type="journal article" date="2024" name="IMA Fungus">
        <title>IMA Genome - F19 : A genome assembly and annotation guide to empower mycologists, including annotated draft genome sequences of Ceratocystis pirilliformis, Diaporthe australafricana, Fusarium ophioides, Paecilomyces lecythidis, and Sporothrix stenoceras.</title>
        <authorList>
            <person name="Aylward J."/>
            <person name="Wilson A.M."/>
            <person name="Visagie C.M."/>
            <person name="Spraker J."/>
            <person name="Barnes I."/>
            <person name="Buitendag C."/>
            <person name="Ceriani C."/>
            <person name="Del Mar Angel L."/>
            <person name="du Plessis D."/>
            <person name="Fuchs T."/>
            <person name="Gasser K."/>
            <person name="Kramer D."/>
            <person name="Li W."/>
            <person name="Munsamy K."/>
            <person name="Piso A."/>
            <person name="Price J.L."/>
            <person name="Sonnekus B."/>
            <person name="Thomas C."/>
            <person name="van der Nest A."/>
            <person name="van Dijk A."/>
            <person name="van Heerden A."/>
            <person name="van Vuuren N."/>
            <person name="Yilmaz N."/>
            <person name="Duong T.A."/>
            <person name="van der Merwe N.A."/>
            <person name="Wingfield M.J."/>
            <person name="Wingfield B.D."/>
        </authorList>
    </citation>
    <scope>NUCLEOTIDE SEQUENCE [LARGE SCALE GENOMIC DNA]</scope>
    <source>
        <strain evidence="3 4">CMW 5346</strain>
    </source>
</reference>
<protein>
    <submittedName>
        <fullName evidence="3">Uncharacterized protein</fullName>
    </submittedName>
</protein>
<feature type="transmembrane region" description="Helical" evidence="2">
    <location>
        <begin position="12"/>
        <end position="38"/>
    </location>
</feature>
<accession>A0ABR3Z9G5</accession>
<feature type="compositionally biased region" description="Acidic residues" evidence="1">
    <location>
        <begin position="527"/>
        <end position="538"/>
    </location>
</feature>
<proteinExistence type="predicted"/>